<dbReference type="Gene3D" id="1.10.375.10">
    <property type="entry name" value="Human Immunodeficiency Virus Type 1 Capsid Protein"/>
    <property type="match status" value="1"/>
</dbReference>
<dbReference type="InterPro" id="IPR008919">
    <property type="entry name" value="Retrov_capsid_N"/>
</dbReference>
<organism evidence="7 8">
    <name type="scientific">Sterrhoptilus dennistouni</name>
    <dbReference type="NCBI Taxonomy" id="2585820"/>
    <lineage>
        <taxon>Eukaryota</taxon>
        <taxon>Metazoa</taxon>
        <taxon>Chordata</taxon>
        <taxon>Craniata</taxon>
        <taxon>Vertebrata</taxon>
        <taxon>Euteleostomi</taxon>
        <taxon>Archelosauria</taxon>
        <taxon>Archosauria</taxon>
        <taxon>Dinosauria</taxon>
        <taxon>Saurischia</taxon>
        <taxon>Theropoda</taxon>
        <taxon>Coelurosauria</taxon>
        <taxon>Aves</taxon>
        <taxon>Neognathae</taxon>
        <taxon>Neoaves</taxon>
        <taxon>Telluraves</taxon>
        <taxon>Australaves</taxon>
        <taxon>Passeriformes</taxon>
        <taxon>Sylvioidea</taxon>
        <taxon>Zosteropidae</taxon>
        <taxon>Sterrhoptilus</taxon>
    </lineage>
</organism>
<dbReference type="SUPFAM" id="SSF47353">
    <property type="entry name" value="Retrovirus capsid dimerization domain-like"/>
    <property type="match status" value="1"/>
</dbReference>
<dbReference type="PANTHER" id="PTHR40389:SF3">
    <property type="entry name" value="IGE-BINDING PROTEIN"/>
    <property type="match status" value="1"/>
</dbReference>
<dbReference type="InterPro" id="IPR008916">
    <property type="entry name" value="Retrov_capsid_C"/>
</dbReference>
<dbReference type="PANTHER" id="PTHR40389">
    <property type="entry name" value="ENDOGENOUS RETROVIRUS GROUP K MEMBER 24 GAG POLYPROTEIN-RELATED"/>
    <property type="match status" value="1"/>
</dbReference>
<dbReference type="GO" id="GO:0016032">
    <property type="term" value="P:viral process"/>
    <property type="evidence" value="ECO:0007669"/>
    <property type="project" value="InterPro"/>
</dbReference>
<dbReference type="InterPro" id="IPR036875">
    <property type="entry name" value="Znf_CCHC_sf"/>
</dbReference>
<reference evidence="7 8" key="1">
    <citation type="submission" date="2019-09" db="EMBL/GenBank/DDBJ databases">
        <title>Bird 10,000 Genomes (B10K) Project - Family phase.</title>
        <authorList>
            <person name="Zhang G."/>
        </authorList>
    </citation>
    <scope>NUCLEOTIDE SEQUENCE [LARGE SCALE GENOMIC DNA]</scope>
    <source>
        <strain evidence="7">B10K-DU-001-27</strain>
        <tissue evidence="7">Muscle</tissue>
    </source>
</reference>
<feature type="non-terminal residue" evidence="7">
    <location>
        <position position="439"/>
    </location>
</feature>
<dbReference type="InterPro" id="IPR045345">
    <property type="entry name" value="Gag_p24_C"/>
</dbReference>
<dbReference type="SMART" id="SM00343">
    <property type="entry name" value="ZnF_C2HC"/>
    <property type="match status" value="1"/>
</dbReference>
<accession>A0A7K9RTK5</accession>
<dbReference type="InterPro" id="IPR050195">
    <property type="entry name" value="Primate_lentivir_Gag_pol-like"/>
</dbReference>
<keyword evidence="1" id="KW-0479">Metal-binding</keyword>
<keyword evidence="3" id="KW-0862">Zinc</keyword>
<evidence type="ECO:0000259" key="6">
    <source>
        <dbReference type="PROSITE" id="PS50158"/>
    </source>
</evidence>
<keyword evidence="8" id="KW-1185">Reference proteome</keyword>
<evidence type="ECO:0000313" key="8">
    <source>
        <dbReference type="Proteomes" id="UP000572325"/>
    </source>
</evidence>
<evidence type="ECO:0000256" key="3">
    <source>
        <dbReference type="ARBA" id="ARBA00022833"/>
    </source>
</evidence>
<dbReference type="Gene3D" id="4.10.60.10">
    <property type="entry name" value="Zinc finger, CCHC-type"/>
    <property type="match status" value="1"/>
</dbReference>
<dbReference type="AlphaFoldDB" id="A0A7K9RTK5"/>
<dbReference type="SUPFAM" id="SSF47943">
    <property type="entry name" value="Retrovirus capsid protein, N-terminal core domain"/>
    <property type="match status" value="1"/>
</dbReference>
<dbReference type="SUPFAM" id="SSF57756">
    <property type="entry name" value="Retrovirus zinc finger-like domains"/>
    <property type="match status" value="1"/>
</dbReference>
<feature type="compositionally biased region" description="Low complexity" evidence="5">
    <location>
        <begin position="420"/>
        <end position="439"/>
    </location>
</feature>
<dbReference type="Pfam" id="PF00098">
    <property type="entry name" value="zf-CCHC"/>
    <property type="match status" value="1"/>
</dbReference>
<evidence type="ECO:0000256" key="4">
    <source>
        <dbReference type="PROSITE-ProRule" id="PRU00047"/>
    </source>
</evidence>
<evidence type="ECO:0000256" key="5">
    <source>
        <dbReference type="SAM" id="MobiDB-lite"/>
    </source>
</evidence>
<dbReference type="Gene3D" id="1.10.1200.30">
    <property type="match status" value="1"/>
</dbReference>
<name>A0A7K9RTK5_9PASS</name>
<feature type="compositionally biased region" description="Polar residues" evidence="5">
    <location>
        <begin position="404"/>
        <end position="414"/>
    </location>
</feature>
<dbReference type="EMBL" id="VWZU01010235">
    <property type="protein sequence ID" value="NXI27269.1"/>
    <property type="molecule type" value="Genomic_DNA"/>
</dbReference>
<dbReference type="Pfam" id="PF19317">
    <property type="entry name" value="Gag_p24_C"/>
    <property type="match status" value="1"/>
</dbReference>
<feature type="compositionally biased region" description="Pro residues" evidence="5">
    <location>
        <begin position="15"/>
        <end position="27"/>
    </location>
</feature>
<dbReference type="GO" id="GO:0008270">
    <property type="term" value="F:zinc ion binding"/>
    <property type="evidence" value="ECO:0007669"/>
    <property type="project" value="UniProtKB-KW"/>
</dbReference>
<keyword evidence="2 4" id="KW-0863">Zinc-finger</keyword>
<feature type="region of interest" description="Disordered" evidence="5">
    <location>
        <begin position="1"/>
        <end position="35"/>
    </location>
</feature>
<dbReference type="InterPro" id="IPR001878">
    <property type="entry name" value="Znf_CCHC"/>
</dbReference>
<sequence length="439" mass="46868">PPAPPSAALPSVAPSAPPAPPGPPPPSDYATEPFPGALSDLAEAMAERRREAWAALAKQGLHDGDLDLAAAAQDQVPATPLAFPVIFHQRPRAPPRAEVTQLDWKLLAQLRATVSQFGVTSEPAKQMLDYLFNSTVLLPGDIKGIARLVYTPHQKILFEARWREEAAACVALPRPAGDPLQGITIDELMGDGPHIRLEQQAALGPEKLREAMAVAKRAMDKIRDPGGVPIYMGIKQGREEPLGAFVDKIMTALSKAGVADHMRDAILKQCIIQNGNSSTRSLISTAPGDWSVRDLLDKAAALPAGSQVFMIQALEKIGERIGEGLNNQAQAQQQVLAALAPLQAAIVQRRPTPTGNRMKCFRCGRPGHIRRECAATGVWCGKCQSNTHNSTACRRGQGNPKASAKTSRAETQVASLPGDLLPASPQQPPAASALTWKQQ</sequence>
<gene>
    <name evidence="7" type="primary">Ervk6_0</name>
    <name evidence="7" type="ORF">STEDEN_R06752</name>
</gene>
<evidence type="ECO:0000256" key="2">
    <source>
        <dbReference type="ARBA" id="ARBA00022771"/>
    </source>
</evidence>
<dbReference type="Proteomes" id="UP000572325">
    <property type="component" value="Unassembled WGS sequence"/>
</dbReference>
<evidence type="ECO:0000256" key="1">
    <source>
        <dbReference type="ARBA" id="ARBA00022723"/>
    </source>
</evidence>
<feature type="region of interest" description="Disordered" evidence="5">
    <location>
        <begin position="389"/>
        <end position="439"/>
    </location>
</feature>
<dbReference type="Pfam" id="PF00607">
    <property type="entry name" value="Gag_p24"/>
    <property type="match status" value="1"/>
</dbReference>
<dbReference type="GO" id="GO:0003676">
    <property type="term" value="F:nucleic acid binding"/>
    <property type="evidence" value="ECO:0007669"/>
    <property type="project" value="InterPro"/>
</dbReference>
<feature type="non-terminal residue" evidence="7">
    <location>
        <position position="1"/>
    </location>
</feature>
<proteinExistence type="predicted"/>
<comment type="caution">
    <text evidence="7">The sequence shown here is derived from an EMBL/GenBank/DDBJ whole genome shotgun (WGS) entry which is preliminary data.</text>
</comment>
<dbReference type="PROSITE" id="PS50158">
    <property type="entry name" value="ZF_CCHC"/>
    <property type="match status" value="1"/>
</dbReference>
<evidence type="ECO:0000313" key="7">
    <source>
        <dbReference type="EMBL" id="NXI27269.1"/>
    </source>
</evidence>
<protein>
    <submittedName>
        <fullName evidence="7">GAK6 protein</fullName>
    </submittedName>
</protein>
<feature type="domain" description="CCHC-type" evidence="6">
    <location>
        <begin position="359"/>
        <end position="373"/>
    </location>
</feature>